<gene>
    <name evidence="1" type="ORF">CLV98_105131</name>
</gene>
<keyword evidence="2" id="KW-1185">Reference proteome</keyword>
<dbReference type="AlphaFoldDB" id="A0A316AK27"/>
<reference evidence="1 2" key="1">
    <citation type="submission" date="2018-03" db="EMBL/GenBank/DDBJ databases">
        <title>Genomic Encyclopedia of Archaeal and Bacterial Type Strains, Phase II (KMG-II): from individual species to whole genera.</title>
        <authorList>
            <person name="Goeker M."/>
        </authorList>
    </citation>
    <scope>NUCLEOTIDE SEQUENCE [LARGE SCALE GENOMIC DNA]</scope>
    <source>
        <strain evidence="1 2">DSM 100346</strain>
    </source>
</reference>
<dbReference type="OrthoDB" id="944318at2"/>
<organism evidence="1 2">
    <name type="scientific">Dyadobacter jejuensis</name>
    <dbReference type="NCBI Taxonomy" id="1082580"/>
    <lineage>
        <taxon>Bacteria</taxon>
        <taxon>Pseudomonadati</taxon>
        <taxon>Bacteroidota</taxon>
        <taxon>Cytophagia</taxon>
        <taxon>Cytophagales</taxon>
        <taxon>Spirosomataceae</taxon>
        <taxon>Dyadobacter</taxon>
    </lineage>
</organism>
<evidence type="ECO:0000313" key="1">
    <source>
        <dbReference type="EMBL" id="PWJ57951.1"/>
    </source>
</evidence>
<dbReference type="EMBL" id="QGDT01000005">
    <property type="protein sequence ID" value="PWJ57951.1"/>
    <property type="molecule type" value="Genomic_DNA"/>
</dbReference>
<dbReference type="Proteomes" id="UP000245880">
    <property type="component" value="Unassembled WGS sequence"/>
</dbReference>
<dbReference type="PANTHER" id="PTHR35586">
    <property type="entry name" value="SLL1691 PROTEIN"/>
    <property type="match status" value="1"/>
</dbReference>
<comment type="caution">
    <text evidence="1">The sequence shown here is derived from an EMBL/GenBank/DDBJ whole genome shotgun (WGS) entry which is preliminary data.</text>
</comment>
<protein>
    <submittedName>
        <fullName evidence="1">Putative transposase YdaD</fullName>
    </submittedName>
</protein>
<accession>A0A316AK27</accession>
<proteinExistence type="predicted"/>
<sequence>MNRNDYLWKGILENVADDFLRFFFRDADSLFDLDRGFAFLDKELADLFPDEEALSPKFVDKLIKVFTKATEESSSEEKWVLVHVEIQGYRDNSFPSRMHTYFYRILDRYRQSVTAIAIFTDRDRKYRPEFYKYDFLGTSLIFRFNTYKVLDQDEETLRNDSNPFAAVILTVLMTLRKKELSDQELFEMKRGLLRNLLHHRVSASKIDKLIIFLQVYVQFKDQDYARQFEQEINEITKNDRSMGIRELVLDHAEKIGIEKGLEQGIEKGLEQGIEEGIAKGIEKGIEKTARNLVKSSILTNAQIASALEVSVEYVVNIRKEMDMGI</sequence>
<name>A0A316AK27_9BACT</name>
<dbReference type="RefSeq" id="WP_109674559.1">
    <property type="nucleotide sequence ID" value="NZ_QGDT01000005.1"/>
</dbReference>
<evidence type="ECO:0000313" key="2">
    <source>
        <dbReference type="Proteomes" id="UP000245880"/>
    </source>
</evidence>
<dbReference type="PANTHER" id="PTHR35586:SF1">
    <property type="entry name" value="SLL1691 PROTEIN"/>
    <property type="match status" value="1"/>
</dbReference>